<gene>
    <name evidence="2" type="ORF">IM532_04590</name>
</gene>
<feature type="signal peptide" evidence="1">
    <location>
        <begin position="1"/>
        <end position="19"/>
    </location>
</feature>
<evidence type="ECO:0008006" key="4">
    <source>
        <dbReference type="Google" id="ProtNLM"/>
    </source>
</evidence>
<dbReference type="Proteomes" id="UP000608754">
    <property type="component" value="Unassembled WGS sequence"/>
</dbReference>
<dbReference type="AlphaFoldDB" id="A0A8J7FMJ3"/>
<evidence type="ECO:0000256" key="1">
    <source>
        <dbReference type="SAM" id="SignalP"/>
    </source>
</evidence>
<proteinExistence type="predicted"/>
<name>A0A8J7FMJ3_9FLAO</name>
<evidence type="ECO:0000313" key="3">
    <source>
        <dbReference type="Proteomes" id="UP000608754"/>
    </source>
</evidence>
<dbReference type="Gene3D" id="3.40.30.10">
    <property type="entry name" value="Glutaredoxin"/>
    <property type="match status" value="1"/>
</dbReference>
<keyword evidence="3" id="KW-1185">Reference proteome</keyword>
<organism evidence="2 3">
    <name type="scientific">Faecalibacter rhinopitheci</name>
    <dbReference type="NCBI Taxonomy" id="2779678"/>
    <lineage>
        <taxon>Bacteria</taxon>
        <taxon>Pseudomonadati</taxon>
        <taxon>Bacteroidota</taxon>
        <taxon>Flavobacteriia</taxon>
        <taxon>Flavobacteriales</taxon>
        <taxon>Weeksellaceae</taxon>
        <taxon>Faecalibacter</taxon>
    </lineage>
</organism>
<reference evidence="2" key="1">
    <citation type="submission" date="2020-10" db="EMBL/GenBank/DDBJ databases">
        <authorList>
            <person name="Lu T."/>
            <person name="Wang Q."/>
            <person name="Han X."/>
        </authorList>
    </citation>
    <scope>NUCLEOTIDE SEQUENCE</scope>
    <source>
        <strain evidence="2">WQ 117</strain>
    </source>
</reference>
<sequence length="162" mass="18773">MKSLLTILFIAIGSIFTQAQNQNNDYPKIMPSFQFIKLKGDGIYDSKNIKKNKQTLIGLVSPECIHCLLTLEHLNNNLKRLENVNIILVTEYEKDIFIEKMKEIAPNLLNSNLVEVLQDPNYEFVDKFKPVSLPTFYLYNKNNELEIVTKGSVEINQLFQYL</sequence>
<dbReference type="SUPFAM" id="SSF52833">
    <property type="entry name" value="Thioredoxin-like"/>
    <property type="match status" value="1"/>
</dbReference>
<protein>
    <recommendedName>
        <fullName evidence="4">Redoxin domain-containing protein</fullName>
    </recommendedName>
</protein>
<dbReference type="EMBL" id="JADGIK010000002">
    <property type="protein sequence ID" value="MBF0596730.1"/>
    <property type="molecule type" value="Genomic_DNA"/>
</dbReference>
<keyword evidence="1" id="KW-0732">Signal</keyword>
<evidence type="ECO:0000313" key="2">
    <source>
        <dbReference type="EMBL" id="MBF0596730.1"/>
    </source>
</evidence>
<dbReference type="InterPro" id="IPR036249">
    <property type="entry name" value="Thioredoxin-like_sf"/>
</dbReference>
<dbReference type="RefSeq" id="WP_194182255.1">
    <property type="nucleotide sequence ID" value="NZ_JADGIK010000002.1"/>
</dbReference>
<feature type="chain" id="PRO_5035271651" description="Redoxin domain-containing protein" evidence="1">
    <location>
        <begin position="20"/>
        <end position="162"/>
    </location>
</feature>
<comment type="caution">
    <text evidence="2">The sequence shown here is derived from an EMBL/GenBank/DDBJ whole genome shotgun (WGS) entry which is preliminary data.</text>
</comment>
<accession>A0A8J7FMJ3</accession>